<evidence type="ECO:0000313" key="1">
    <source>
        <dbReference type="EMBL" id="KAK1932261.1"/>
    </source>
</evidence>
<proteinExistence type="predicted"/>
<keyword evidence="2" id="KW-1185">Reference proteome</keyword>
<accession>A0AAD9G5L5</accession>
<organism evidence="1 2">
    <name type="scientific">Phytophthora citrophthora</name>
    <dbReference type="NCBI Taxonomy" id="4793"/>
    <lineage>
        <taxon>Eukaryota</taxon>
        <taxon>Sar</taxon>
        <taxon>Stramenopiles</taxon>
        <taxon>Oomycota</taxon>
        <taxon>Peronosporomycetes</taxon>
        <taxon>Peronosporales</taxon>
        <taxon>Peronosporaceae</taxon>
        <taxon>Phytophthora</taxon>
    </lineage>
</organism>
<name>A0AAD9G5L5_9STRA</name>
<gene>
    <name evidence="1" type="ORF">P3T76_012255</name>
</gene>
<dbReference type="Proteomes" id="UP001259832">
    <property type="component" value="Unassembled WGS sequence"/>
</dbReference>
<reference evidence="1" key="1">
    <citation type="submission" date="2023-08" db="EMBL/GenBank/DDBJ databases">
        <title>Reference Genome Resource for the Citrus Pathogen Phytophthora citrophthora.</title>
        <authorList>
            <person name="Moller H."/>
            <person name="Coetzee B."/>
            <person name="Rose L.J."/>
            <person name="Van Niekerk J.M."/>
        </authorList>
    </citation>
    <scope>NUCLEOTIDE SEQUENCE</scope>
    <source>
        <strain evidence="1">STE-U-9442</strain>
    </source>
</reference>
<evidence type="ECO:0000313" key="2">
    <source>
        <dbReference type="Proteomes" id="UP001259832"/>
    </source>
</evidence>
<protein>
    <submittedName>
        <fullName evidence="1">Uncharacterized protein</fullName>
    </submittedName>
</protein>
<dbReference type="AlphaFoldDB" id="A0AAD9G5L5"/>
<comment type="caution">
    <text evidence="1">The sequence shown here is derived from an EMBL/GenBank/DDBJ whole genome shotgun (WGS) entry which is preliminary data.</text>
</comment>
<sequence length="59" mass="6487">MQQASWAGAEVCRESDVLSGRRAGDRCMEVSGAQLVTANYDPSVVKRVFDMEFSSSKRS</sequence>
<dbReference type="EMBL" id="JASMQC010000030">
    <property type="protein sequence ID" value="KAK1932261.1"/>
    <property type="molecule type" value="Genomic_DNA"/>
</dbReference>